<dbReference type="GO" id="GO:0003700">
    <property type="term" value="F:DNA-binding transcription factor activity"/>
    <property type="evidence" value="ECO:0007669"/>
    <property type="project" value="InterPro"/>
</dbReference>
<gene>
    <name evidence="1" type="ORF">CKAN_00157800</name>
</gene>
<evidence type="ECO:0000313" key="1">
    <source>
        <dbReference type="EMBL" id="RWR73310.1"/>
    </source>
</evidence>
<proteinExistence type="predicted"/>
<name>A0A3S4N6C7_9MAGN</name>
<comment type="caution">
    <text evidence="1">The sequence shown here is derived from an EMBL/GenBank/DDBJ whole genome shotgun (WGS) entry which is preliminary data.</text>
</comment>
<dbReference type="SUPFAM" id="SSF116768">
    <property type="entry name" value="DNA-binding domain of EIN3-like"/>
    <property type="match status" value="1"/>
</dbReference>
<evidence type="ECO:0000313" key="2">
    <source>
        <dbReference type="Proteomes" id="UP000283530"/>
    </source>
</evidence>
<dbReference type="Proteomes" id="UP000283530">
    <property type="component" value="Unassembled WGS sequence"/>
</dbReference>
<dbReference type="InterPro" id="IPR023278">
    <property type="entry name" value="Ethylene_insens-like_DNA-bd"/>
</dbReference>
<accession>A0A3S4N6C7</accession>
<reference evidence="1 2" key="1">
    <citation type="journal article" date="2019" name="Nat. Plants">
        <title>Stout camphor tree genome fills gaps in understanding of flowering plant genome evolution.</title>
        <authorList>
            <person name="Chaw S.M."/>
            <person name="Liu Y.C."/>
            <person name="Wu Y.W."/>
            <person name="Wang H.Y."/>
            <person name="Lin C.I."/>
            <person name="Wu C.S."/>
            <person name="Ke H.M."/>
            <person name="Chang L.Y."/>
            <person name="Hsu C.Y."/>
            <person name="Yang H.T."/>
            <person name="Sudianto E."/>
            <person name="Hsu M.H."/>
            <person name="Wu K.P."/>
            <person name="Wang L.N."/>
            <person name="Leebens-Mack J.H."/>
            <person name="Tsai I.J."/>
        </authorList>
    </citation>
    <scope>NUCLEOTIDE SEQUENCE [LARGE SCALE GENOMIC DNA]</scope>
    <source>
        <strain evidence="2">cv. Chaw 1501</strain>
        <tissue evidence="1">Young leaves</tissue>
    </source>
</reference>
<organism evidence="1 2">
    <name type="scientific">Cinnamomum micranthum f. kanehirae</name>
    <dbReference type="NCBI Taxonomy" id="337451"/>
    <lineage>
        <taxon>Eukaryota</taxon>
        <taxon>Viridiplantae</taxon>
        <taxon>Streptophyta</taxon>
        <taxon>Embryophyta</taxon>
        <taxon>Tracheophyta</taxon>
        <taxon>Spermatophyta</taxon>
        <taxon>Magnoliopsida</taxon>
        <taxon>Magnoliidae</taxon>
        <taxon>Laurales</taxon>
        <taxon>Lauraceae</taxon>
        <taxon>Cinnamomum</taxon>
    </lineage>
</organism>
<sequence>MVLGFTKIRNLVWRSKGHQEKMTTKESTLWVFVISKEVSMRRLLHPTASPPSSSTMGTFSAPHINEDDIILIRKDVPDHFFNVDATRKRVTLIGESSSVGSMHERKTSVELDLLLGERMYICEHVIYVPIP</sequence>
<dbReference type="STRING" id="337451.A0A3S4N6C7"/>
<dbReference type="Gene3D" id="1.10.3180.10">
    <property type="entry name" value="DNA-binding domain of EIN3-like"/>
    <property type="match status" value="1"/>
</dbReference>
<protein>
    <submittedName>
        <fullName evidence="1">ETHYLENE INSENSITIVE 3-like 1 protein</fullName>
    </submittedName>
</protein>
<dbReference type="AlphaFoldDB" id="A0A3S4N6C7"/>
<dbReference type="EMBL" id="QPKB01000001">
    <property type="protein sequence ID" value="RWR73310.1"/>
    <property type="molecule type" value="Genomic_DNA"/>
</dbReference>
<keyword evidence="2" id="KW-1185">Reference proteome</keyword>
<dbReference type="GO" id="GO:0005634">
    <property type="term" value="C:nucleus"/>
    <property type="evidence" value="ECO:0007669"/>
    <property type="project" value="InterPro"/>
</dbReference>